<organism evidence="1">
    <name type="scientific">bioreactor metagenome</name>
    <dbReference type="NCBI Taxonomy" id="1076179"/>
    <lineage>
        <taxon>unclassified sequences</taxon>
        <taxon>metagenomes</taxon>
        <taxon>ecological metagenomes</taxon>
    </lineage>
</organism>
<reference evidence="1" key="1">
    <citation type="submission" date="2019-08" db="EMBL/GenBank/DDBJ databases">
        <authorList>
            <person name="Kucharzyk K."/>
            <person name="Murdoch R.W."/>
            <person name="Higgins S."/>
            <person name="Loffler F."/>
        </authorList>
    </citation>
    <scope>NUCLEOTIDE SEQUENCE</scope>
</reference>
<evidence type="ECO:0000313" key="1">
    <source>
        <dbReference type="EMBL" id="MPN50302.1"/>
    </source>
</evidence>
<comment type="caution">
    <text evidence="1">The sequence shown here is derived from an EMBL/GenBank/DDBJ whole genome shotgun (WGS) entry which is preliminary data.</text>
</comment>
<dbReference type="EMBL" id="VSSQ01114353">
    <property type="protein sequence ID" value="MPN50302.1"/>
    <property type="molecule type" value="Genomic_DNA"/>
</dbReference>
<dbReference type="AlphaFoldDB" id="A0A645IHI4"/>
<protein>
    <submittedName>
        <fullName evidence="1">Uncharacterized protein</fullName>
    </submittedName>
</protein>
<gene>
    <name evidence="1" type="ORF">SDC9_197928</name>
</gene>
<name>A0A645IHI4_9ZZZZ</name>
<accession>A0A645IHI4</accession>
<sequence>MKVFAVVNSGQVCFIEFHRFRIASFLVPEANLLNNVNPLANEAWTKLANDIDKLEVGQSLEFGKYVVMLEDVPDHIVQRDISGL</sequence>
<proteinExistence type="predicted"/>